<dbReference type="AlphaFoldDB" id="A0A1R4G881"/>
<evidence type="ECO:0000313" key="2">
    <source>
        <dbReference type="EMBL" id="SJM64366.1"/>
    </source>
</evidence>
<reference evidence="2 3" key="1">
    <citation type="submission" date="2017-02" db="EMBL/GenBank/DDBJ databases">
        <authorList>
            <person name="Peterson S.W."/>
        </authorList>
    </citation>
    <scope>NUCLEOTIDE SEQUENCE [LARGE SCALE GENOMIC DNA]</scope>
    <source>
        <strain evidence="2 3">3F5N</strain>
    </source>
</reference>
<dbReference type="EMBL" id="FUIE01000054">
    <property type="protein sequence ID" value="SJM64366.1"/>
    <property type="molecule type" value="Genomic_DNA"/>
</dbReference>
<sequence>MTTLRKSLRGAALGALLAASAVAVPTLASAQALFSAPERLDGGQVGFSSGERGKPVLPGGPVVANGRGFHPGQSITLMYGQTPLSTGPITANAEGGFEARLTLPADAQPGNHPIVAVSQSPYNAVLADLKISPNVPLSNEAAYRITNVQPTRGLYQTAYSAKRNAVFATSAVGRPPVRQSELLRLNADTMAVEARVTPAAAPGRTGRDGQPQDGGVFAVYGVGVDDAHDTVWVSNSRQNTVAVYRQSDLSLVRQFEPGTVNHARDVVIDEEHGKAYASATFQPEVVVFDTAALTVAKRIKIDSTVRGETFSAASVSYDREARRLYVASNSTNEVAVIDAAADTVLNVFRVPGARSVIGVSHDPQTDRIFVAAQGTDNLVVLNGSDGSVVADTPVGAGALNVVFEPKSRRAFVSTFGAGTVTVTDVDGRIVANLPAPPVANHVSTDGRGNVYVAVKSGWTTDGNDSVLRIRPAR</sequence>
<accession>A0A1R4G881</accession>
<dbReference type="Proteomes" id="UP000195766">
    <property type="component" value="Unassembled WGS sequence"/>
</dbReference>
<keyword evidence="1" id="KW-0732">Signal</keyword>
<dbReference type="InterPro" id="IPR051200">
    <property type="entry name" value="Host-pathogen_enzymatic-act"/>
</dbReference>
<protein>
    <submittedName>
        <fullName evidence="2">Collagen triple helix repeat domain protein</fullName>
    </submittedName>
</protein>
<dbReference type="Gene3D" id="2.130.10.10">
    <property type="entry name" value="YVTN repeat-like/Quinoprotein amine dehydrogenase"/>
    <property type="match status" value="1"/>
</dbReference>
<evidence type="ECO:0000313" key="3">
    <source>
        <dbReference type="Proteomes" id="UP000195766"/>
    </source>
</evidence>
<dbReference type="RefSeq" id="WP_087140901.1">
    <property type="nucleotide sequence ID" value="NZ_FUIE01000054.1"/>
</dbReference>
<proteinExistence type="predicted"/>
<dbReference type="InterPro" id="IPR015943">
    <property type="entry name" value="WD40/YVTN_repeat-like_dom_sf"/>
</dbReference>
<organism evidence="2 3">
    <name type="scientific">Brevundimonas diminuta 3F5N</name>
    <dbReference type="NCBI Taxonomy" id="1255603"/>
    <lineage>
        <taxon>Bacteria</taxon>
        <taxon>Pseudomonadati</taxon>
        <taxon>Pseudomonadota</taxon>
        <taxon>Alphaproteobacteria</taxon>
        <taxon>Caulobacterales</taxon>
        <taxon>Caulobacteraceae</taxon>
        <taxon>Brevundimonas</taxon>
    </lineage>
</organism>
<feature type="signal peptide" evidence="1">
    <location>
        <begin position="1"/>
        <end position="23"/>
    </location>
</feature>
<dbReference type="PANTHER" id="PTHR47197">
    <property type="entry name" value="PROTEIN NIRF"/>
    <property type="match status" value="1"/>
</dbReference>
<dbReference type="PANTHER" id="PTHR47197:SF3">
    <property type="entry name" value="DIHYDRO-HEME D1 DEHYDROGENASE"/>
    <property type="match status" value="1"/>
</dbReference>
<name>A0A1R4G881_BREDI</name>
<gene>
    <name evidence="2" type="ORF">FM111_10405</name>
</gene>
<evidence type="ECO:0000256" key="1">
    <source>
        <dbReference type="SAM" id="SignalP"/>
    </source>
</evidence>
<dbReference type="SUPFAM" id="SSF51004">
    <property type="entry name" value="C-terminal (heme d1) domain of cytochrome cd1-nitrite reductase"/>
    <property type="match status" value="1"/>
</dbReference>
<feature type="chain" id="PRO_5012051546" evidence="1">
    <location>
        <begin position="24"/>
        <end position="473"/>
    </location>
</feature>
<keyword evidence="2" id="KW-0176">Collagen</keyword>
<dbReference type="OrthoDB" id="7197435at2"/>
<dbReference type="InterPro" id="IPR011048">
    <property type="entry name" value="Haem_d1_sf"/>
</dbReference>